<accession>A0A0Q9ZJ11</accession>
<protein>
    <recommendedName>
        <fullName evidence="5">Glycosyl transferase family 1</fullName>
    </recommendedName>
</protein>
<reference evidence="3" key="1">
    <citation type="submission" date="2015-10" db="EMBL/GenBank/DDBJ databases">
        <title>Draft genome sequence of Salegentibacter mishustinae KCTC 12263.</title>
        <authorList>
            <person name="Lin W."/>
            <person name="Zheng Q."/>
        </authorList>
    </citation>
    <scope>NUCLEOTIDE SEQUENCE [LARGE SCALE GENOMIC DNA]</scope>
    <source>
        <strain evidence="3">KCTC 12263</strain>
    </source>
</reference>
<feature type="domain" description="Glycosyltransferase subfamily 4-like N-terminal" evidence="2">
    <location>
        <begin position="19"/>
        <end position="169"/>
    </location>
</feature>
<dbReference type="SUPFAM" id="SSF53756">
    <property type="entry name" value="UDP-Glycosyltransferase/glycogen phosphorylase"/>
    <property type="match status" value="1"/>
</dbReference>
<dbReference type="Pfam" id="PF00534">
    <property type="entry name" value="Glycos_transf_1"/>
    <property type="match status" value="1"/>
</dbReference>
<proteinExistence type="predicted"/>
<keyword evidence="4" id="KW-1185">Reference proteome</keyword>
<evidence type="ECO:0000313" key="3">
    <source>
        <dbReference type="EMBL" id="KRG30066.1"/>
    </source>
</evidence>
<dbReference type="InterPro" id="IPR028098">
    <property type="entry name" value="Glyco_trans_4-like_N"/>
</dbReference>
<dbReference type="Pfam" id="PF13439">
    <property type="entry name" value="Glyco_transf_4"/>
    <property type="match status" value="1"/>
</dbReference>
<dbReference type="EMBL" id="LKTP01000002">
    <property type="protein sequence ID" value="KRG30066.1"/>
    <property type="molecule type" value="Genomic_DNA"/>
</dbReference>
<dbReference type="Gene3D" id="3.40.50.2000">
    <property type="entry name" value="Glycogen Phosphorylase B"/>
    <property type="match status" value="2"/>
</dbReference>
<name>A0A0Q9ZJ11_9FLAO</name>
<sequence length="357" mass="40183">MKIAILAHANHPIKEPYEGGLEMITALIVKALRKEGHQVDLFALGSSAINLAPVALNDPNYNWDPAELGTEAFNMNVASYYSLAFLKIKEGNYDLVHNNSLHYLPIILGNSLDIPFLTSFHTPVFPEISYALNALRSPQQYFSAVSKSLSKLYAEFGKCDVVYNGIDIDKWEFANNPSDYYFWYGRICPEKGTHTAIEAATKLGKKIYLAGPKSNMEYYIKEVAPLINNENVVYLGHLNQVEVNHWLKNARALLFTSTWDEPYGLTIAESLASGTPVVSWNKGAAPEILTNKTGRVVAPFNMVEFQNALIEIEKLDRRDCRVRAIEFCSVEKMVNGYLDLYTRMLKPKNSLNLQEVC</sequence>
<dbReference type="InterPro" id="IPR001296">
    <property type="entry name" value="Glyco_trans_1"/>
</dbReference>
<evidence type="ECO:0008006" key="5">
    <source>
        <dbReference type="Google" id="ProtNLM"/>
    </source>
</evidence>
<dbReference type="AlphaFoldDB" id="A0A0Q9ZJ11"/>
<evidence type="ECO:0000259" key="1">
    <source>
        <dbReference type="Pfam" id="PF00534"/>
    </source>
</evidence>
<evidence type="ECO:0000259" key="2">
    <source>
        <dbReference type="Pfam" id="PF13439"/>
    </source>
</evidence>
<dbReference type="OrthoDB" id="9768685at2"/>
<dbReference type="PANTHER" id="PTHR12526:SF595">
    <property type="entry name" value="BLL5217 PROTEIN"/>
    <property type="match status" value="1"/>
</dbReference>
<dbReference type="Proteomes" id="UP000051643">
    <property type="component" value="Unassembled WGS sequence"/>
</dbReference>
<dbReference type="GO" id="GO:0016757">
    <property type="term" value="F:glycosyltransferase activity"/>
    <property type="evidence" value="ECO:0007669"/>
    <property type="project" value="InterPro"/>
</dbReference>
<evidence type="ECO:0000313" key="4">
    <source>
        <dbReference type="Proteomes" id="UP000051643"/>
    </source>
</evidence>
<dbReference type="PANTHER" id="PTHR12526">
    <property type="entry name" value="GLYCOSYLTRANSFERASE"/>
    <property type="match status" value="1"/>
</dbReference>
<dbReference type="RefSeq" id="WP_057480674.1">
    <property type="nucleotide sequence ID" value="NZ_BMWR01000006.1"/>
</dbReference>
<gene>
    <name evidence="3" type="ORF">APR42_12800</name>
</gene>
<organism evidence="3 4">
    <name type="scientific">Salegentibacter mishustinae</name>
    <dbReference type="NCBI Taxonomy" id="270918"/>
    <lineage>
        <taxon>Bacteria</taxon>
        <taxon>Pseudomonadati</taxon>
        <taxon>Bacteroidota</taxon>
        <taxon>Flavobacteriia</taxon>
        <taxon>Flavobacteriales</taxon>
        <taxon>Flavobacteriaceae</taxon>
        <taxon>Salegentibacter</taxon>
    </lineage>
</organism>
<feature type="domain" description="Glycosyl transferase family 1" evidence="1">
    <location>
        <begin position="176"/>
        <end position="316"/>
    </location>
</feature>
<comment type="caution">
    <text evidence="3">The sequence shown here is derived from an EMBL/GenBank/DDBJ whole genome shotgun (WGS) entry which is preliminary data.</text>
</comment>
<dbReference type="STRING" id="270918.APR42_12800"/>